<feature type="compositionally biased region" description="Polar residues" evidence="9">
    <location>
        <begin position="627"/>
        <end position="640"/>
    </location>
</feature>
<feature type="compositionally biased region" description="Basic and acidic residues" evidence="9">
    <location>
        <begin position="597"/>
        <end position="612"/>
    </location>
</feature>
<dbReference type="InterPro" id="IPR050760">
    <property type="entry name" value="Period_circadian_regulator"/>
</dbReference>
<feature type="domain" description="PAS" evidence="10">
    <location>
        <begin position="191"/>
        <end position="227"/>
    </location>
</feature>
<keyword evidence="2" id="KW-0597">Phosphoprotein</keyword>
<feature type="region of interest" description="Disordered" evidence="9">
    <location>
        <begin position="557"/>
        <end position="579"/>
    </location>
</feature>
<feature type="region of interest" description="Disordered" evidence="9">
    <location>
        <begin position="32"/>
        <end position="123"/>
    </location>
</feature>
<dbReference type="GO" id="GO:0001222">
    <property type="term" value="F:transcription corepressor binding"/>
    <property type="evidence" value="ECO:0007669"/>
    <property type="project" value="TreeGrafter"/>
</dbReference>
<dbReference type="EMBL" id="CAJVCH010039071">
    <property type="protein sequence ID" value="CAG7716505.1"/>
    <property type="molecule type" value="Genomic_DNA"/>
</dbReference>
<dbReference type="Pfam" id="PF21353">
    <property type="entry name" value="Per3-like_PAS-A"/>
    <property type="match status" value="1"/>
</dbReference>
<feature type="compositionally biased region" description="Polar residues" evidence="9">
    <location>
        <begin position="38"/>
        <end position="47"/>
    </location>
</feature>
<keyword evidence="7" id="KW-0539">Nucleus</keyword>
<evidence type="ECO:0000256" key="3">
    <source>
        <dbReference type="ARBA" id="ARBA00022737"/>
    </source>
</evidence>
<dbReference type="Proteomes" id="UP000708208">
    <property type="component" value="Unassembled WGS sequence"/>
</dbReference>
<feature type="compositionally biased region" description="Low complexity" evidence="9">
    <location>
        <begin position="1075"/>
        <end position="1086"/>
    </location>
</feature>
<accession>A0A8J2NW20</accession>
<keyword evidence="5" id="KW-0090">Biological rhythms</keyword>
<feature type="compositionally biased region" description="Polar residues" evidence="9">
    <location>
        <begin position="93"/>
        <end position="102"/>
    </location>
</feature>
<dbReference type="PANTHER" id="PTHR11269:SF16">
    <property type="entry name" value="PERIOD CIRCADIAN PROTEIN"/>
    <property type="match status" value="1"/>
</dbReference>
<dbReference type="AlphaFoldDB" id="A0A8J2NW20"/>
<dbReference type="InterPro" id="IPR048814">
    <property type="entry name" value="Per1-3_PAS-A"/>
</dbReference>
<feature type="region of interest" description="Disordered" evidence="9">
    <location>
        <begin position="594"/>
        <end position="665"/>
    </location>
</feature>
<dbReference type="GO" id="GO:0005737">
    <property type="term" value="C:cytoplasm"/>
    <property type="evidence" value="ECO:0007669"/>
    <property type="project" value="TreeGrafter"/>
</dbReference>
<dbReference type="FunFam" id="3.30.450.20:FF:000066">
    <property type="entry name" value="Period circadian protein"/>
    <property type="match status" value="1"/>
</dbReference>
<evidence type="ECO:0000256" key="7">
    <source>
        <dbReference type="ARBA" id="ARBA00023242"/>
    </source>
</evidence>
<keyword evidence="3" id="KW-0677">Repeat</keyword>
<name>A0A8J2NW20_9HEXA</name>
<keyword evidence="6" id="KW-0804">Transcription</keyword>
<evidence type="ECO:0000259" key="10">
    <source>
        <dbReference type="PROSITE" id="PS50112"/>
    </source>
</evidence>
<evidence type="ECO:0000256" key="6">
    <source>
        <dbReference type="ARBA" id="ARBA00023163"/>
    </source>
</evidence>
<dbReference type="GO" id="GO:0032922">
    <property type="term" value="P:circadian regulation of gene expression"/>
    <property type="evidence" value="ECO:0007669"/>
    <property type="project" value="TreeGrafter"/>
</dbReference>
<reference evidence="11" key="1">
    <citation type="submission" date="2021-06" db="EMBL/GenBank/DDBJ databases">
        <authorList>
            <person name="Hodson N. C."/>
            <person name="Mongue J. A."/>
            <person name="Jaron S. K."/>
        </authorList>
    </citation>
    <scope>NUCLEOTIDE SEQUENCE</scope>
</reference>
<comment type="caution">
    <text evidence="11">The sequence shown here is derived from an EMBL/GenBank/DDBJ whole genome shotgun (WGS) entry which is preliminary data.</text>
</comment>
<dbReference type="InterPro" id="IPR000014">
    <property type="entry name" value="PAS"/>
</dbReference>
<dbReference type="GO" id="GO:0000122">
    <property type="term" value="P:negative regulation of transcription by RNA polymerase II"/>
    <property type="evidence" value="ECO:0007669"/>
    <property type="project" value="TreeGrafter"/>
</dbReference>
<dbReference type="Pfam" id="PF12114">
    <property type="entry name" value="Period_C"/>
    <property type="match status" value="1"/>
</dbReference>
<dbReference type="GO" id="GO:0043153">
    <property type="term" value="P:entrainment of circadian clock by photoperiod"/>
    <property type="evidence" value="ECO:0007669"/>
    <property type="project" value="TreeGrafter"/>
</dbReference>
<evidence type="ECO:0000256" key="9">
    <source>
        <dbReference type="SAM" id="MobiDB-lite"/>
    </source>
</evidence>
<evidence type="ECO:0000256" key="2">
    <source>
        <dbReference type="ARBA" id="ARBA00022553"/>
    </source>
</evidence>
<evidence type="ECO:0000256" key="4">
    <source>
        <dbReference type="ARBA" id="ARBA00023015"/>
    </source>
</evidence>
<dbReference type="OrthoDB" id="7788983at2759"/>
<keyword evidence="4" id="KW-0805">Transcription regulation</keyword>
<organism evidence="11 12">
    <name type="scientific">Allacma fusca</name>
    <dbReference type="NCBI Taxonomy" id="39272"/>
    <lineage>
        <taxon>Eukaryota</taxon>
        <taxon>Metazoa</taxon>
        <taxon>Ecdysozoa</taxon>
        <taxon>Arthropoda</taxon>
        <taxon>Hexapoda</taxon>
        <taxon>Collembola</taxon>
        <taxon>Symphypleona</taxon>
        <taxon>Sminthuridae</taxon>
        <taxon>Allacma</taxon>
    </lineage>
</organism>
<dbReference type="GO" id="GO:0005634">
    <property type="term" value="C:nucleus"/>
    <property type="evidence" value="ECO:0007669"/>
    <property type="project" value="UniProtKB-SubCell"/>
</dbReference>
<evidence type="ECO:0000313" key="11">
    <source>
        <dbReference type="EMBL" id="CAG7716505.1"/>
    </source>
</evidence>
<protein>
    <recommendedName>
        <fullName evidence="8">Period circadian protein</fullName>
    </recommendedName>
</protein>
<gene>
    <name evidence="11" type="ORF">AFUS01_LOCUS6010</name>
</gene>
<feature type="region of interest" description="Disordered" evidence="9">
    <location>
        <begin position="683"/>
        <end position="704"/>
    </location>
</feature>
<feature type="compositionally biased region" description="Basic and acidic residues" evidence="9">
    <location>
        <begin position="650"/>
        <end position="664"/>
    </location>
</feature>
<feature type="region of interest" description="Disordered" evidence="9">
    <location>
        <begin position="1075"/>
        <end position="1110"/>
    </location>
</feature>
<feature type="compositionally biased region" description="Polar residues" evidence="9">
    <location>
        <begin position="567"/>
        <end position="579"/>
    </location>
</feature>
<feature type="domain" description="PAS" evidence="10">
    <location>
        <begin position="364"/>
        <end position="408"/>
    </location>
</feature>
<evidence type="ECO:0000256" key="1">
    <source>
        <dbReference type="ARBA" id="ARBA00004123"/>
    </source>
</evidence>
<dbReference type="PANTHER" id="PTHR11269">
    <property type="entry name" value="PERIOD CIRCADIAN PROTEIN"/>
    <property type="match status" value="1"/>
</dbReference>
<feature type="compositionally biased region" description="Basic residues" evidence="9">
    <location>
        <begin position="54"/>
        <end position="63"/>
    </location>
</feature>
<dbReference type="GO" id="GO:0000976">
    <property type="term" value="F:transcription cis-regulatory region binding"/>
    <property type="evidence" value="ECO:0007669"/>
    <property type="project" value="TreeGrafter"/>
</dbReference>
<keyword evidence="12" id="KW-1185">Reference proteome</keyword>
<dbReference type="CDD" id="cd00130">
    <property type="entry name" value="PAS"/>
    <property type="match status" value="2"/>
</dbReference>
<dbReference type="InterPro" id="IPR022728">
    <property type="entry name" value="Period_circadian-like_C"/>
</dbReference>
<evidence type="ECO:0000256" key="8">
    <source>
        <dbReference type="ARBA" id="ARBA00040849"/>
    </source>
</evidence>
<comment type="subcellular location">
    <subcellularLocation>
        <location evidence="1">Nucleus</location>
    </subcellularLocation>
</comment>
<evidence type="ECO:0000256" key="5">
    <source>
        <dbReference type="ARBA" id="ARBA00023108"/>
    </source>
</evidence>
<feature type="region of interest" description="Disordered" evidence="9">
    <location>
        <begin position="1018"/>
        <end position="1040"/>
    </location>
</feature>
<dbReference type="SMART" id="SM00091">
    <property type="entry name" value="PAS"/>
    <property type="match status" value="2"/>
</dbReference>
<sequence length="1278" mass="141748">MYLKGTKKGFNISTNNTFPLFEALKRSLKKFAVDQHEQPTQGNQVPSGTPGKCEKRRKKKTKVKSTSSTDRAELSQRLNSLQEESKKNPPNFEKTSGTSQNAPFPGVESTPEPSPDNRFVPPADSKTLQMAALNHVLSCFKNVREQDLDMSDESDSENMSSSSVWSEQFEVMKDELKISQENCFGGVFGMADGLVVHMTDEITSILGYPKDMWMGRSFMDLVHPKDKVSFASQFTTAGGYILPAGNTIAGAKDGPQNSESFFCRLRQYRGLKTTGFGVTDKPVTFFPFKLTLKIKAVECIDKQKTREKSSPTPEGGAENTEKKTSMYIFIGAHRISSAYQYPEEVPLNPDKFVTRHSASCQLGHMDQSAVPYLGHLPQDVIGHSMLDYYHPDDMLLLREIYEGVMVERGKPFRSKPYRFRAYNGSFATLETDWSCFINPWSWKLEFVIGQHKVVKGPLNPNVFMPPKAPDPTRPEVNVDANVKRIQDQIKQRLTETVSRRTTDPLKVRLSRRKKDLTVLLETLLDQIGNYDSSDGQTSDSVGSAFSVMERDSVMLGEISPHHDDHSGSNQSSETPPSYNQLNYRENIERFFLSHPKTTRESDESGDAAKIEVDDLPLGSTEDEDSKGSPNDSSGSGAHRQSGNDSMGDNNDNHQAKGTQDDDKPCSLTEDILYRHNENMEKSLIKRHRETRGRNTSLASSHKNSRVRLYEPISGRNRTRDYPNRSLFKGNKHNSLKRPGNLAGWVSSESSRKAHKYPHFEAPSLNYTEPNASEPKLANPALWPPYSVGSADVAVTTTVTTFTPTMESRTGGMAIPRLAPVPTPTTRPMPEVQMQNILNQQQSRPFMCFPSQPQQYVSTPGVSYAMPGSANILYQPMGAPSMYGQQPNLYGPTPPILMGGPPLLGSLYNPTGQLMPTVPGAIRTLNVGGPMQLRPNVRIIQPGAFSQMQPNAIPYGRGNSFSAASRHVSITNQSSGTSGNLYPMSAQSISSGVTALSTNDKTMSAGASAYAMKKIPENINIRNPPVPRNDSSSSSSPELSNLNTLLPNRLLPMKASADFSSSDGFLDSSSGSMYSLLKSDDSGSPSGSGEGKDSFNSHRFQSHGSDDQDMLWESHLGKNDSLDLEESRRRAKLLKQPPWLQDVSMTRELSMGYQIADGDMSEILQRDLNRLQIIGNQSTLVDEQLEALYNELQADGKAISLNLEEGDSRFNSSFSSNEDEDGEDNSVGNDIIYAEAISNKREISRADYEKIVQVYEENAPFPIRNRCPRAEKRRIQPKE</sequence>
<evidence type="ECO:0000313" key="12">
    <source>
        <dbReference type="Proteomes" id="UP000708208"/>
    </source>
</evidence>
<dbReference type="PROSITE" id="PS50112">
    <property type="entry name" value="PAS"/>
    <property type="match status" value="2"/>
</dbReference>
<dbReference type="Pfam" id="PF14598">
    <property type="entry name" value="PAS_11"/>
    <property type="match status" value="1"/>
</dbReference>
<proteinExistence type="predicted"/>
<feature type="region of interest" description="Disordered" evidence="9">
    <location>
        <begin position="715"/>
        <end position="734"/>
    </location>
</feature>